<dbReference type="EMBL" id="BK016266">
    <property type="protein sequence ID" value="DAG06114.1"/>
    <property type="molecule type" value="Genomic_DNA"/>
</dbReference>
<organism evidence="1">
    <name type="scientific">Siphoviridae sp. ctNxi14</name>
    <dbReference type="NCBI Taxonomy" id="2825475"/>
    <lineage>
        <taxon>Viruses</taxon>
        <taxon>Duplodnaviria</taxon>
        <taxon>Heunggongvirae</taxon>
        <taxon>Uroviricota</taxon>
        <taxon>Caudoviricetes</taxon>
    </lineage>
</organism>
<accession>A0A8S5VH60</accession>
<sequence length="83" mass="9048">MPSPFDMITHSPIMQLANLARAGQNPMGLIQQLSGQNAPIMQGLNLIQGKNEAQLRTMAQNLAKERGIDLNQLASVLNLTLPR</sequence>
<reference evidence="1" key="1">
    <citation type="journal article" date="2021" name="Proc. Natl. Acad. Sci. U.S.A.">
        <title>A Catalog of Tens of Thousands of Viruses from Human Metagenomes Reveals Hidden Associations with Chronic Diseases.</title>
        <authorList>
            <person name="Tisza M.J."/>
            <person name="Buck C.B."/>
        </authorList>
    </citation>
    <scope>NUCLEOTIDE SEQUENCE</scope>
    <source>
        <strain evidence="1">CtNxi14</strain>
    </source>
</reference>
<proteinExistence type="predicted"/>
<protein>
    <submittedName>
        <fullName evidence="1">Uncharacterized protein</fullName>
    </submittedName>
</protein>
<name>A0A8S5VH60_9CAUD</name>
<evidence type="ECO:0000313" key="1">
    <source>
        <dbReference type="EMBL" id="DAG06114.1"/>
    </source>
</evidence>